<dbReference type="InterPro" id="IPR025874">
    <property type="entry name" value="DZR"/>
</dbReference>
<evidence type="ECO:0000313" key="3">
    <source>
        <dbReference type="Proteomes" id="UP000279446"/>
    </source>
</evidence>
<accession>A0A3S1DL29</accession>
<reference evidence="2 3" key="1">
    <citation type="submission" date="2018-12" db="EMBL/GenBank/DDBJ databases">
        <authorList>
            <person name="Sun L."/>
            <person name="Chen Z."/>
        </authorList>
    </citation>
    <scope>NUCLEOTIDE SEQUENCE [LARGE SCALE GENOMIC DNA]</scope>
    <source>
        <strain evidence="2 3">DSM 15890</strain>
    </source>
</reference>
<name>A0A3S1DL29_9BACL</name>
<feature type="domain" description="DZANK-type" evidence="1">
    <location>
        <begin position="95"/>
        <end position="155"/>
    </location>
</feature>
<dbReference type="Pfam" id="PF12773">
    <property type="entry name" value="DZR"/>
    <property type="match status" value="1"/>
</dbReference>
<dbReference type="OrthoDB" id="2066200at2"/>
<evidence type="ECO:0000259" key="1">
    <source>
        <dbReference type="Pfam" id="PF12773"/>
    </source>
</evidence>
<protein>
    <submittedName>
        <fullName evidence="2">Zinc ribbon domain-containing protein</fullName>
    </submittedName>
</protein>
<evidence type="ECO:0000313" key="2">
    <source>
        <dbReference type="EMBL" id="RUT43754.1"/>
    </source>
</evidence>
<dbReference type="Proteomes" id="UP000279446">
    <property type="component" value="Unassembled WGS sequence"/>
</dbReference>
<sequence length="161" mass="17753">MAFFDKLGEKISSTSKDVAKKTKDLTEIAKINMQINSEEDKIKSKYLEIGKLYYQLYQNTPAEPFADLCNELTASINHIESSKRQILSIKGVEICANCGAEIPLDTSFCGSCGAKVQEEEPPQVVLLEVVEITEKHCSHCESVLAPDVAFCGSCGEKVEQE</sequence>
<gene>
    <name evidence="2" type="ORF">EJP82_19645</name>
</gene>
<dbReference type="AlphaFoldDB" id="A0A3S1DL29"/>
<comment type="caution">
    <text evidence="2">The sequence shown here is derived from an EMBL/GenBank/DDBJ whole genome shotgun (WGS) entry which is preliminary data.</text>
</comment>
<proteinExistence type="predicted"/>
<keyword evidence="3" id="KW-1185">Reference proteome</keyword>
<dbReference type="RefSeq" id="WP_127193768.1">
    <property type="nucleotide sequence ID" value="NZ_RZNY01000018.1"/>
</dbReference>
<organism evidence="2 3">
    <name type="scientific">Paenibacillus anaericanus</name>
    <dbReference type="NCBI Taxonomy" id="170367"/>
    <lineage>
        <taxon>Bacteria</taxon>
        <taxon>Bacillati</taxon>
        <taxon>Bacillota</taxon>
        <taxon>Bacilli</taxon>
        <taxon>Bacillales</taxon>
        <taxon>Paenibacillaceae</taxon>
        <taxon>Paenibacillus</taxon>
    </lineage>
</organism>
<dbReference type="EMBL" id="RZNY01000018">
    <property type="protein sequence ID" value="RUT43754.1"/>
    <property type="molecule type" value="Genomic_DNA"/>
</dbReference>